<organism evidence="1 2">
    <name type="scientific">Mycena rosella</name>
    <name type="common">Pink bonnet</name>
    <name type="synonym">Agaricus rosellus</name>
    <dbReference type="NCBI Taxonomy" id="1033263"/>
    <lineage>
        <taxon>Eukaryota</taxon>
        <taxon>Fungi</taxon>
        <taxon>Dikarya</taxon>
        <taxon>Basidiomycota</taxon>
        <taxon>Agaricomycotina</taxon>
        <taxon>Agaricomycetes</taxon>
        <taxon>Agaricomycetidae</taxon>
        <taxon>Agaricales</taxon>
        <taxon>Marasmiineae</taxon>
        <taxon>Mycenaceae</taxon>
        <taxon>Mycena</taxon>
    </lineage>
</organism>
<dbReference type="EMBL" id="JARKIE010000038">
    <property type="protein sequence ID" value="KAJ7695356.1"/>
    <property type="molecule type" value="Genomic_DNA"/>
</dbReference>
<reference evidence="1" key="1">
    <citation type="submission" date="2023-03" db="EMBL/GenBank/DDBJ databases">
        <title>Massive genome expansion in bonnet fungi (Mycena s.s.) driven by repeated elements and novel gene families across ecological guilds.</title>
        <authorList>
            <consortium name="Lawrence Berkeley National Laboratory"/>
            <person name="Harder C.B."/>
            <person name="Miyauchi S."/>
            <person name="Viragh M."/>
            <person name="Kuo A."/>
            <person name="Thoen E."/>
            <person name="Andreopoulos B."/>
            <person name="Lu D."/>
            <person name="Skrede I."/>
            <person name="Drula E."/>
            <person name="Henrissat B."/>
            <person name="Morin E."/>
            <person name="Kohler A."/>
            <person name="Barry K."/>
            <person name="LaButti K."/>
            <person name="Morin E."/>
            <person name="Salamov A."/>
            <person name="Lipzen A."/>
            <person name="Mereny Z."/>
            <person name="Hegedus B."/>
            <person name="Baldrian P."/>
            <person name="Stursova M."/>
            <person name="Weitz H."/>
            <person name="Taylor A."/>
            <person name="Grigoriev I.V."/>
            <person name="Nagy L.G."/>
            <person name="Martin F."/>
            <person name="Kauserud H."/>
        </authorList>
    </citation>
    <scope>NUCLEOTIDE SEQUENCE</scope>
    <source>
        <strain evidence="1">CBHHK067</strain>
    </source>
</reference>
<protein>
    <submittedName>
        <fullName evidence="1">Uncharacterized protein</fullName>
    </submittedName>
</protein>
<comment type="caution">
    <text evidence="1">The sequence shown here is derived from an EMBL/GenBank/DDBJ whole genome shotgun (WGS) entry which is preliminary data.</text>
</comment>
<gene>
    <name evidence="1" type="ORF">B0H17DRAFT_431317</name>
</gene>
<dbReference type="AlphaFoldDB" id="A0AAD7GHH9"/>
<proteinExistence type="predicted"/>
<evidence type="ECO:0000313" key="2">
    <source>
        <dbReference type="Proteomes" id="UP001221757"/>
    </source>
</evidence>
<accession>A0AAD7GHH9</accession>
<keyword evidence="2" id="KW-1185">Reference proteome</keyword>
<dbReference type="Proteomes" id="UP001221757">
    <property type="component" value="Unassembled WGS sequence"/>
</dbReference>
<evidence type="ECO:0000313" key="1">
    <source>
        <dbReference type="EMBL" id="KAJ7695356.1"/>
    </source>
</evidence>
<sequence length="290" mass="32117">MGRTRLRRRICRFWGRSPAPLWLNHVQRRLSIIMPHLRIVAPTPRDRNHRAVAGTSTVRGSLRMMSIHTTMATDFQPSLSFRLPRARRSLSPKVVRRFHSTNTTLLCTTSPGCCSAYSFGLHTSTAHSLALNGVETAVARRRPAGGHKRYNKDAVTTSAIFARHTHAHAAAIVVLNDALKVIEHDIARRGENACGAGRGSDTCRPRALADLLHDREARAVPRSQQMIVQRPPTPVRPCLDGVLCTPGVHAPYCEEVCDPIRRSWKRGAARNDLAGAVIAASNLRSPWHNN</sequence>
<name>A0AAD7GHH9_MYCRO</name>